<sequence>MVCRIDVFETTRECSQLVLSLHLPLTRNNTNCVIDPLSVCQDCNELATSNVLMFGDSGFLGNRYNQQIHHYAQFQFSVASKKAALVNVELGVGTAVPTVRLESEETFMDKRLQAHLIRINPLAENSVIPAHCKRGNKGEAVELSLDALTVLTLIDEAVEKRSKK</sequence>
<dbReference type="Proteomes" id="UP000681722">
    <property type="component" value="Unassembled WGS sequence"/>
</dbReference>
<dbReference type="EMBL" id="CAJOBA010005503">
    <property type="protein sequence ID" value="CAF3745601.1"/>
    <property type="molecule type" value="Genomic_DNA"/>
</dbReference>
<dbReference type="EMBL" id="CAJNOK010005497">
    <property type="protein sequence ID" value="CAF0974441.1"/>
    <property type="molecule type" value="Genomic_DNA"/>
</dbReference>
<dbReference type="SUPFAM" id="SSF52467">
    <property type="entry name" value="DHS-like NAD/FAD-binding domain"/>
    <property type="match status" value="1"/>
</dbReference>
<comment type="caution">
    <text evidence="2">The sequence shown here is derived from an EMBL/GenBank/DDBJ whole genome shotgun (WGS) entry which is preliminary data.</text>
</comment>
<dbReference type="EMBL" id="CAJOBC010102888">
    <property type="protein sequence ID" value="CAF4482542.1"/>
    <property type="molecule type" value="Genomic_DNA"/>
</dbReference>
<dbReference type="InterPro" id="IPR029035">
    <property type="entry name" value="DHS-like_NAD/FAD-binding_dom"/>
</dbReference>
<evidence type="ECO:0000313" key="5">
    <source>
        <dbReference type="Proteomes" id="UP000663829"/>
    </source>
</evidence>
<protein>
    <submittedName>
        <fullName evidence="2">Uncharacterized protein</fullName>
    </submittedName>
</protein>
<dbReference type="Proteomes" id="UP000663829">
    <property type="component" value="Unassembled WGS sequence"/>
</dbReference>
<keyword evidence="5" id="KW-1185">Reference proteome</keyword>
<accession>A0A816AYG1</accession>
<proteinExistence type="predicted"/>
<organism evidence="2 5">
    <name type="scientific">Didymodactylos carnosus</name>
    <dbReference type="NCBI Taxonomy" id="1234261"/>
    <lineage>
        <taxon>Eukaryota</taxon>
        <taxon>Metazoa</taxon>
        <taxon>Spiralia</taxon>
        <taxon>Gnathifera</taxon>
        <taxon>Rotifera</taxon>
        <taxon>Eurotatoria</taxon>
        <taxon>Bdelloidea</taxon>
        <taxon>Philodinida</taxon>
        <taxon>Philodinidae</taxon>
        <taxon>Didymodactylos</taxon>
    </lineage>
</organism>
<dbReference type="Proteomes" id="UP000677228">
    <property type="component" value="Unassembled WGS sequence"/>
</dbReference>
<dbReference type="EMBL" id="CAJNOQ010036373">
    <property type="protein sequence ID" value="CAF1603833.1"/>
    <property type="molecule type" value="Genomic_DNA"/>
</dbReference>
<dbReference type="OrthoDB" id="424302at2759"/>
<gene>
    <name evidence="2" type="ORF">GPM918_LOCUS42622</name>
    <name evidence="1" type="ORF">OVA965_LOCUS13271</name>
    <name evidence="4" type="ORF">SRO942_LOCUS43906</name>
    <name evidence="3" type="ORF">TMI583_LOCUS13274</name>
</gene>
<evidence type="ECO:0000313" key="1">
    <source>
        <dbReference type="EMBL" id="CAF0974441.1"/>
    </source>
</evidence>
<evidence type="ECO:0000313" key="2">
    <source>
        <dbReference type="EMBL" id="CAF1603833.1"/>
    </source>
</evidence>
<dbReference type="AlphaFoldDB" id="A0A816AYG1"/>
<reference evidence="2" key="1">
    <citation type="submission" date="2021-02" db="EMBL/GenBank/DDBJ databases">
        <authorList>
            <person name="Nowell W R."/>
        </authorList>
    </citation>
    <scope>NUCLEOTIDE SEQUENCE</scope>
</reference>
<evidence type="ECO:0000313" key="4">
    <source>
        <dbReference type="EMBL" id="CAF4482542.1"/>
    </source>
</evidence>
<dbReference type="Proteomes" id="UP000682733">
    <property type="component" value="Unassembled WGS sequence"/>
</dbReference>
<name>A0A816AYG1_9BILA</name>
<evidence type="ECO:0000313" key="3">
    <source>
        <dbReference type="EMBL" id="CAF3745601.1"/>
    </source>
</evidence>